<dbReference type="GO" id="GO:0009279">
    <property type="term" value="C:cell outer membrane"/>
    <property type="evidence" value="ECO:0007669"/>
    <property type="project" value="UniProtKB-SubCell"/>
</dbReference>
<feature type="domain" description="RagB/SusD" evidence="7">
    <location>
        <begin position="375"/>
        <end position="538"/>
    </location>
</feature>
<evidence type="ECO:0000256" key="3">
    <source>
        <dbReference type="ARBA" id="ARBA00022729"/>
    </source>
</evidence>
<evidence type="ECO:0000313" key="9">
    <source>
        <dbReference type="EMBL" id="KXA39405.1"/>
    </source>
</evidence>
<evidence type="ECO:0000256" key="5">
    <source>
        <dbReference type="ARBA" id="ARBA00023237"/>
    </source>
</evidence>
<evidence type="ECO:0000256" key="1">
    <source>
        <dbReference type="ARBA" id="ARBA00004442"/>
    </source>
</evidence>
<dbReference type="PATRIC" id="fig|28128.5.peg.1264"/>
<comment type="subcellular location">
    <subcellularLocation>
        <location evidence="1">Cell outer membrane</location>
    </subcellularLocation>
</comment>
<evidence type="ECO:0000256" key="6">
    <source>
        <dbReference type="SAM" id="SignalP"/>
    </source>
</evidence>
<keyword evidence="10" id="KW-1185">Reference proteome</keyword>
<dbReference type="AlphaFoldDB" id="A0A133Q939"/>
<dbReference type="eggNOG" id="COG3637">
    <property type="taxonomic scope" value="Bacteria"/>
</dbReference>
<feature type="chain" id="PRO_5007458556" evidence="6">
    <location>
        <begin position="18"/>
        <end position="538"/>
    </location>
</feature>
<dbReference type="OrthoDB" id="5694214at2"/>
<dbReference type="Gene3D" id="1.25.40.10">
    <property type="entry name" value="Tetratricopeptide repeat domain"/>
    <property type="match status" value="1"/>
</dbReference>
<feature type="signal peptide" evidence="6">
    <location>
        <begin position="1"/>
        <end position="17"/>
    </location>
</feature>
<dbReference type="InterPro" id="IPR033985">
    <property type="entry name" value="SusD-like_N"/>
</dbReference>
<keyword evidence="5" id="KW-0998">Cell outer membrane</keyword>
<evidence type="ECO:0000259" key="8">
    <source>
        <dbReference type="Pfam" id="PF14322"/>
    </source>
</evidence>
<evidence type="ECO:0000256" key="4">
    <source>
        <dbReference type="ARBA" id="ARBA00023136"/>
    </source>
</evidence>
<dbReference type="STRING" id="28128.HMPREF3226_01240"/>
<evidence type="ECO:0000313" key="10">
    <source>
        <dbReference type="Proteomes" id="UP000070533"/>
    </source>
</evidence>
<comment type="caution">
    <text evidence="9">The sequence shown here is derived from an EMBL/GenBank/DDBJ whole genome shotgun (WGS) entry which is preliminary data.</text>
</comment>
<dbReference type="Pfam" id="PF14322">
    <property type="entry name" value="SusD-like_3"/>
    <property type="match status" value="1"/>
</dbReference>
<evidence type="ECO:0000256" key="2">
    <source>
        <dbReference type="ARBA" id="ARBA00006275"/>
    </source>
</evidence>
<dbReference type="SUPFAM" id="SSF48452">
    <property type="entry name" value="TPR-like"/>
    <property type="match status" value="1"/>
</dbReference>
<proteinExistence type="inferred from homology"/>
<protein>
    <submittedName>
        <fullName evidence="9">SusD family protein</fullName>
    </submittedName>
</protein>
<dbReference type="Gene3D" id="1.10.3780.10">
    <property type="entry name" value="SusD-like"/>
    <property type="match status" value="1"/>
</dbReference>
<reference evidence="10" key="1">
    <citation type="submission" date="2016-01" db="EMBL/GenBank/DDBJ databases">
        <authorList>
            <person name="Mitreva M."/>
            <person name="Pepin K.H."/>
            <person name="Mihindukulasuriya K.A."/>
            <person name="Fulton R."/>
            <person name="Fronick C."/>
            <person name="O'Laughlin M."/>
            <person name="Miner T."/>
            <person name="Herter B."/>
            <person name="Rosa B.A."/>
            <person name="Cordes M."/>
            <person name="Tomlinson C."/>
            <person name="Wollam A."/>
            <person name="Palsikar V.B."/>
            <person name="Mardis E.R."/>
            <person name="Wilson R.K."/>
        </authorList>
    </citation>
    <scope>NUCLEOTIDE SEQUENCE [LARGE SCALE GENOMIC DNA]</scope>
    <source>
        <strain evidence="10">MJR7716</strain>
    </source>
</reference>
<evidence type="ECO:0000259" key="7">
    <source>
        <dbReference type="Pfam" id="PF07980"/>
    </source>
</evidence>
<keyword evidence="4" id="KW-0472">Membrane</keyword>
<organism evidence="9 10">
    <name type="scientific">Prevotella corporis</name>
    <dbReference type="NCBI Taxonomy" id="28128"/>
    <lineage>
        <taxon>Bacteria</taxon>
        <taxon>Pseudomonadati</taxon>
        <taxon>Bacteroidota</taxon>
        <taxon>Bacteroidia</taxon>
        <taxon>Bacteroidales</taxon>
        <taxon>Prevotellaceae</taxon>
        <taxon>Prevotella</taxon>
    </lineage>
</organism>
<dbReference type="EMBL" id="LRQG01000092">
    <property type="protein sequence ID" value="KXA39405.1"/>
    <property type="molecule type" value="Genomic_DNA"/>
</dbReference>
<dbReference type="Gene3D" id="1.25.40.390">
    <property type="match status" value="1"/>
</dbReference>
<sequence>MKIFIKNMIPMATLALAMSLSSCVGDLDNAENPKDPNISTEYKAVGEYNKCYANLALPGNGGANGDSDLDGYDGGTAGFIRQMWNANELSTDEAICSWGDPGIAEFVYNTFGASHPMTAMYYYRLTTGITYCNDYLQKASDYDKTMTAEIRFIRALHYFYLMDAFGNIPFSLTTVEKPRQATRKEVYDFLEKELLEIEPDLLEAKALTSDQPGYGRANKAADWMLLARLYLNAEVYTGTAQWQKAADYAKKVMDSDFQLNTTPTGRWSAYQKLFMGDNGESSAAKEIIFPIKADGLTTTSYGGSLYVIASTFDGKMHADKENPDATNGTTGNWAGNRARPDLIAKFFPAGNAPQVPSYEMTAKASDDRAIFWGADRSLDNATQSTFTDGYGVAKFLNFHSDGTRTHDAQFPDMDYPLMRAAEAYLMYAEAQAHLNGGTATGNAAKAINALRERANNHNLKTAYTLDEICDEWSREFYFEGMRRNTLIRFNKFGGNNNYNWTWKGGAKSGRNFAATRNIYAIPDKDLSANTNLKQNPGY</sequence>
<feature type="domain" description="SusD-like N-terminal" evidence="8">
    <location>
        <begin position="136"/>
        <end position="231"/>
    </location>
</feature>
<dbReference type="Proteomes" id="UP000070533">
    <property type="component" value="Unassembled WGS sequence"/>
</dbReference>
<dbReference type="PROSITE" id="PS51257">
    <property type="entry name" value="PROKAR_LIPOPROTEIN"/>
    <property type="match status" value="1"/>
</dbReference>
<gene>
    <name evidence="9" type="ORF">HMPREF3226_01240</name>
</gene>
<accession>A0A133Q939</accession>
<dbReference type="InterPro" id="IPR011990">
    <property type="entry name" value="TPR-like_helical_dom_sf"/>
</dbReference>
<keyword evidence="3 6" id="KW-0732">Signal</keyword>
<dbReference type="Pfam" id="PF07980">
    <property type="entry name" value="SusD_RagB"/>
    <property type="match status" value="1"/>
</dbReference>
<dbReference type="InterPro" id="IPR012944">
    <property type="entry name" value="SusD_RagB_dom"/>
</dbReference>
<comment type="similarity">
    <text evidence="2">Belongs to the SusD family.</text>
</comment>
<dbReference type="RefSeq" id="WP_060940604.1">
    <property type="nucleotide sequence ID" value="NZ_KQ957245.1"/>
</dbReference>
<name>A0A133Q939_9BACT</name>